<feature type="region of interest" description="Disordered" evidence="1">
    <location>
        <begin position="1"/>
        <end position="32"/>
    </location>
</feature>
<evidence type="ECO:0000256" key="1">
    <source>
        <dbReference type="SAM" id="MobiDB-lite"/>
    </source>
</evidence>
<evidence type="ECO:0000313" key="2">
    <source>
        <dbReference type="EMBL" id="MCI30412.1"/>
    </source>
</evidence>
<keyword evidence="3" id="KW-1185">Reference proteome</keyword>
<evidence type="ECO:0000313" key="3">
    <source>
        <dbReference type="Proteomes" id="UP000265520"/>
    </source>
</evidence>
<name>A0A392R2U2_9FABA</name>
<accession>A0A392R2U2</accession>
<dbReference type="Proteomes" id="UP000265520">
    <property type="component" value="Unassembled WGS sequence"/>
</dbReference>
<protein>
    <submittedName>
        <fullName evidence="2">Uncharacterized protein</fullName>
    </submittedName>
</protein>
<sequence>MMRAAQVTPARGAAARRNSGKTGQPDARRSTGFARRRCQNLQENAILMQVLNKLENDLIQHLK</sequence>
<comment type="caution">
    <text evidence="2">The sequence shown here is derived from an EMBL/GenBank/DDBJ whole genome shotgun (WGS) entry which is preliminary data.</text>
</comment>
<organism evidence="2 3">
    <name type="scientific">Trifolium medium</name>
    <dbReference type="NCBI Taxonomy" id="97028"/>
    <lineage>
        <taxon>Eukaryota</taxon>
        <taxon>Viridiplantae</taxon>
        <taxon>Streptophyta</taxon>
        <taxon>Embryophyta</taxon>
        <taxon>Tracheophyta</taxon>
        <taxon>Spermatophyta</taxon>
        <taxon>Magnoliopsida</taxon>
        <taxon>eudicotyledons</taxon>
        <taxon>Gunneridae</taxon>
        <taxon>Pentapetalae</taxon>
        <taxon>rosids</taxon>
        <taxon>fabids</taxon>
        <taxon>Fabales</taxon>
        <taxon>Fabaceae</taxon>
        <taxon>Papilionoideae</taxon>
        <taxon>50 kb inversion clade</taxon>
        <taxon>NPAAA clade</taxon>
        <taxon>Hologalegina</taxon>
        <taxon>IRL clade</taxon>
        <taxon>Trifolieae</taxon>
        <taxon>Trifolium</taxon>
    </lineage>
</organism>
<dbReference type="AlphaFoldDB" id="A0A392R2U2"/>
<dbReference type="EMBL" id="LXQA010179372">
    <property type="protein sequence ID" value="MCI30412.1"/>
    <property type="molecule type" value="Genomic_DNA"/>
</dbReference>
<proteinExistence type="predicted"/>
<reference evidence="2 3" key="1">
    <citation type="journal article" date="2018" name="Front. Plant Sci.">
        <title>Red Clover (Trifolium pratense) and Zigzag Clover (T. medium) - A Picture of Genomic Similarities and Differences.</title>
        <authorList>
            <person name="Dluhosova J."/>
            <person name="Istvanek J."/>
            <person name="Nedelnik J."/>
            <person name="Repkova J."/>
        </authorList>
    </citation>
    <scope>NUCLEOTIDE SEQUENCE [LARGE SCALE GENOMIC DNA]</scope>
    <source>
        <strain evidence="3">cv. 10/8</strain>
        <tissue evidence="2">Leaf</tissue>
    </source>
</reference>
<feature type="non-terminal residue" evidence="2">
    <location>
        <position position="63"/>
    </location>
</feature>